<feature type="non-terminal residue" evidence="5">
    <location>
        <position position="1"/>
    </location>
</feature>
<feature type="domain" description="Beta-ketoacyl-[acyl-carrier-protein] synthase III N-terminal" evidence="4">
    <location>
        <begin position="51"/>
        <end position="128"/>
    </location>
</feature>
<evidence type="ECO:0000313" key="5">
    <source>
        <dbReference type="EMBL" id="MFD1535414.1"/>
    </source>
</evidence>
<dbReference type="PANTHER" id="PTHR34069">
    <property type="entry name" value="3-OXOACYL-[ACYL-CARRIER-PROTEIN] SYNTHASE 3"/>
    <property type="match status" value="1"/>
</dbReference>
<organism evidence="5 6">
    <name type="scientific">Nonomuraea guangzhouensis</name>
    <dbReference type="NCBI Taxonomy" id="1291555"/>
    <lineage>
        <taxon>Bacteria</taxon>
        <taxon>Bacillati</taxon>
        <taxon>Actinomycetota</taxon>
        <taxon>Actinomycetes</taxon>
        <taxon>Streptosporangiales</taxon>
        <taxon>Streptosporangiaceae</taxon>
        <taxon>Nonomuraea</taxon>
    </lineage>
</organism>
<dbReference type="Pfam" id="PF08541">
    <property type="entry name" value="ACP_syn_III_C"/>
    <property type="match status" value="1"/>
</dbReference>
<reference evidence="6" key="1">
    <citation type="journal article" date="2019" name="Int. J. Syst. Evol. Microbiol.">
        <title>The Global Catalogue of Microorganisms (GCM) 10K type strain sequencing project: providing services to taxonomists for standard genome sequencing and annotation.</title>
        <authorList>
            <consortium name="The Broad Institute Genomics Platform"/>
            <consortium name="The Broad Institute Genome Sequencing Center for Infectious Disease"/>
            <person name="Wu L."/>
            <person name="Ma J."/>
        </authorList>
    </citation>
    <scope>NUCLEOTIDE SEQUENCE [LARGE SCALE GENOMIC DNA]</scope>
    <source>
        <strain evidence="6">CGMCC 1.15399</strain>
    </source>
</reference>
<gene>
    <name evidence="5" type="ORF">ACFSJ0_00130</name>
</gene>
<accession>A0ABW4FY00</accession>
<dbReference type="Gene3D" id="3.40.47.10">
    <property type="match status" value="2"/>
</dbReference>
<dbReference type="PANTHER" id="PTHR34069:SF2">
    <property type="entry name" value="BETA-KETOACYL-[ACYL-CARRIER-PROTEIN] SYNTHASE III"/>
    <property type="match status" value="1"/>
</dbReference>
<keyword evidence="2" id="KW-0012">Acyltransferase</keyword>
<keyword evidence="1" id="KW-0808">Transferase</keyword>
<name>A0ABW4FY00_9ACTN</name>
<dbReference type="InterPro" id="IPR013747">
    <property type="entry name" value="ACP_syn_III_C"/>
</dbReference>
<evidence type="ECO:0000259" key="3">
    <source>
        <dbReference type="Pfam" id="PF08541"/>
    </source>
</evidence>
<dbReference type="InterPro" id="IPR016039">
    <property type="entry name" value="Thiolase-like"/>
</dbReference>
<dbReference type="RefSeq" id="WP_378619227.1">
    <property type="nucleotide sequence ID" value="NZ_JBHUCM010000001.1"/>
</dbReference>
<comment type="caution">
    <text evidence="5">The sequence shown here is derived from an EMBL/GenBank/DDBJ whole genome shotgun (WGS) entry which is preliminary data.</text>
</comment>
<dbReference type="Pfam" id="PF08545">
    <property type="entry name" value="ACP_syn_III"/>
    <property type="match status" value="1"/>
</dbReference>
<evidence type="ECO:0000313" key="6">
    <source>
        <dbReference type="Proteomes" id="UP001597097"/>
    </source>
</evidence>
<evidence type="ECO:0000259" key="4">
    <source>
        <dbReference type="Pfam" id="PF08545"/>
    </source>
</evidence>
<proteinExistence type="predicted"/>
<feature type="domain" description="Beta-ketoacyl-[acyl-carrier-protein] synthase III C-terminal" evidence="3">
    <location>
        <begin position="191"/>
        <end position="279"/>
    </location>
</feature>
<protein>
    <submittedName>
        <fullName evidence="5">3-oxoacyl-[acyl-carrier-protein] synthase III C-terminal domain-containing protein</fullName>
    </submittedName>
</protein>
<keyword evidence="6" id="KW-1185">Reference proteome</keyword>
<dbReference type="SUPFAM" id="SSF53901">
    <property type="entry name" value="Thiolase-like"/>
    <property type="match status" value="1"/>
</dbReference>
<evidence type="ECO:0000256" key="1">
    <source>
        <dbReference type="ARBA" id="ARBA00022679"/>
    </source>
</evidence>
<dbReference type="EMBL" id="JBHUCM010000001">
    <property type="protein sequence ID" value="MFD1535414.1"/>
    <property type="molecule type" value="Genomic_DNA"/>
</dbReference>
<dbReference type="InterPro" id="IPR013751">
    <property type="entry name" value="ACP_syn_III_N"/>
</dbReference>
<sequence>AESALAKAGVRPGHVDLVVLAISDLAEYLYWDAAAAVQAAIGARRAEAVLMNQACSAGILAFDTVAGKLATHPDYETAVVVTANRVCEPYWDRARTGTSVSSDGAVAAVLRRGHPHCRWLVTEVITDGRYVDFMRMEVGGQARPFSPAGPKPEIRSLVDRMDAFFEGDGQAAYRFSTTMRARNRLVLERACERAGVPSGSLAKIIYLNDSISAFGGLAKELGIPLDRTNAELAMDHGHFGTADQLLCLERYLADGELRTGDTVALLSMGSGMHWSCTLLAV</sequence>
<evidence type="ECO:0000256" key="2">
    <source>
        <dbReference type="ARBA" id="ARBA00023315"/>
    </source>
</evidence>
<dbReference type="Proteomes" id="UP001597097">
    <property type="component" value="Unassembled WGS sequence"/>
</dbReference>